<dbReference type="CDD" id="cd09176">
    <property type="entry name" value="PLDc_unchar6"/>
    <property type="match status" value="1"/>
</dbReference>
<name>A0A0B9GIF4_9GAMM</name>
<feature type="domain" description="Phospholipase D-like" evidence="2">
    <location>
        <begin position="15"/>
        <end position="117"/>
    </location>
</feature>
<comment type="caution">
    <text evidence="3">The sequence shown here is derived from an EMBL/GenBank/DDBJ whole genome shotgun (WGS) entry which is preliminary data.</text>
</comment>
<dbReference type="SUPFAM" id="SSF56024">
    <property type="entry name" value="Phospholipase D/nuclease"/>
    <property type="match status" value="1"/>
</dbReference>
<evidence type="ECO:0000259" key="2">
    <source>
        <dbReference type="Pfam" id="PF13091"/>
    </source>
</evidence>
<reference evidence="3 4" key="1">
    <citation type="submission" date="2014-12" db="EMBL/GenBank/DDBJ databases">
        <title>Genome sequencing of Photobacterium gaetbulicola AD005a.</title>
        <authorList>
            <person name="Adrian T.G.S."/>
            <person name="Chan K.G."/>
        </authorList>
    </citation>
    <scope>NUCLEOTIDE SEQUENCE [LARGE SCALE GENOMIC DNA]</scope>
    <source>
        <strain evidence="3 4">AD005a</strain>
    </source>
</reference>
<dbReference type="InterPro" id="IPR059166">
    <property type="entry name" value="PLD-like_cat"/>
</dbReference>
<proteinExistence type="predicted"/>
<evidence type="ECO:0000313" key="3">
    <source>
        <dbReference type="EMBL" id="KHT64575.1"/>
    </source>
</evidence>
<protein>
    <recommendedName>
        <fullName evidence="2">Phospholipase D-like domain-containing protein</fullName>
    </recommendedName>
</protein>
<dbReference type="Pfam" id="PF13091">
    <property type="entry name" value="PLDc_2"/>
    <property type="match status" value="1"/>
</dbReference>
<gene>
    <name evidence="3" type="ORF">RJ45_05650</name>
</gene>
<evidence type="ECO:0000256" key="1">
    <source>
        <dbReference type="SAM" id="MobiDB-lite"/>
    </source>
</evidence>
<dbReference type="EMBL" id="JWLZ01000065">
    <property type="protein sequence ID" value="KHT64575.1"/>
    <property type="molecule type" value="Genomic_DNA"/>
</dbReference>
<dbReference type="InterPro" id="IPR025202">
    <property type="entry name" value="PLD-like_dom"/>
</dbReference>
<feature type="compositionally biased region" description="Low complexity" evidence="1">
    <location>
        <begin position="147"/>
        <end position="158"/>
    </location>
</feature>
<organism evidence="3 4">
    <name type="scientific">Photobacterium gaetbulicola</name>
    <dbReference type="NCBI Taxonomy" id="1295392"/>
    <lineage>
        <taxon>Bacteria</taxon>
        <taxon>Pseudomonadati</taxon>
        <taxon>Pseudomonadota</taxon>
        <taxon>Gammaproteobacteria</taxon>
        <taxon>Vibrionales</taxon>
        <taxon>Vibrionaceae</taxon>
        <taxon>Photobacterium</taxon>
    </lineage>
</organism>
<evidence type="ECO:0000313" key="4">
    <source>
        <dbReference type="Proteomes" id="UP000031278"/>
    </source>
</evidence>
<dbReference type="Proteomes" id="UP000031278">
    <property type="component" value="Unassembled WGS sequence"/>
</dbReference>
<accession>A0A0B9GIF4</accession>
<dbReference type="AlphaFoldDB" id="A0A0B9GIF4"/>
<feature type="compositionally biased region" description="Basic residues" evidence="1">
    <location>
        <begin position="166"/>
        <end position="178"/>
    </location>
</feature>
<dbReference type="Gene3D" id="3.30.870.10">
    <property type="entry name" value="Endonuclease Chain A"/>
    <property type="match status" value="1"/>
</dbReference>
<dbReference type="RefSeq" id="WP_039459432.1">
    <property type="nucleotide sequence ID" value="NZ_JWLZ01000065.1"/>
</dbReference>
<sequence>MATFLNTTKTNYYLEELIKNAQERLVLISPYLQLNSRIKELIEDKNRLKVDIRIVFGKQDLKPDVKQWLDNLDYVRVSYCKNMHAKCYLSERECIITSLNLYEFSQVNNNEMGVHLTPEKDRACFDDAYQEAIRLIRISKDATCNKSAARARSSKSNNGQASSKAHAVHPRPKAKKTHTTPNQGKVKKVPTYKLAKQLDISYQQLLGKLVEMGYLHHCANNRAHSLTAFGQSVGGEVRQNKERTTYFLWPTNLARLA</sequence>
<feature type="region of interest" description="Disordered" evidence="1">
    <location>
        <begin position="147"/>
        <end position="186"/>
    </location>
</feature>